<evidence type="ECO:0000259" key="4">
    <source>
        <dbReference type="Pfam" id="PF01370"/>
    </source>
</evidence>
<dbReference type="Proteomes" id="UP000317078">
    <property type="component" value="Unassembled WGS sequence"/>
</dbReference>
<proteinExistence type="predicted"/>
<dbReference type="InterPro" id="IPR036291">
    <property type="entry name" value="NAD(P)-bd_dom_sf"/>
</dbReference>
<evidence type="ECO:0000313" key="5">
    <source>
        <dbReference type="EMBL" id="TPG48937.1"/>
    </source>
</evidence>
<dbReference type="Gene3D" id="3.40.50.720">
    <property type="entry name" value="NAD(P)-binding Rossmann-like Domain"/>
    <property type="match status" value="1"/>
</dbReference>
<dbReference type="OrthoDB" id="9801056at2"/>
<feature type="signal peptide" evidence="3">
    <location>
        <begin position="1"/>
        <end position="21"/>
    </location>
</feature>
<dbReference type="InterPro" id="IPR001509">
    <property type="entry name" value="Epimerase_deHydtase"/>
</dbReference>
<comment type="caution">
    <text evidence="5">The sequence shown here is derived from an EMBL/GenBank/DDBJ whole genome shotgun (WGS) entry which is preliminary data.</text>
</comment>
<dbReference type="PROSITE" id="PS00061">
    <property type="entry name" value="ADH_SHORT"/>
    <property type="match status" value="1"/>
</dbReference>
<feature type="domain" description="NAD-dependent epimerase/dehydratase" evidence="4">
    <location>
        <begin position="3"/>
        <end position="190"/>
    </location>
</feature>
<keyword evidence="6" id="KW-1185">Reference proteome</keyword>
<dbReference type="PANTHER" id="PTHR43103">
    <property type="entry name" value="NUCLEOSIDE-DIPHOSPHATE-SUGAR EPIMERASE"/>
    <property type="match status" value="1"/>
</dbReference>
<evidence type="ECO:0000256" key="2">
    <source>
        <dbReference type="ARBA" id="ARBA00023277"/>
    </source>
</evidence>
<keyword evidence="3" id="KW-0732">Signal</keyword>
<reference evidence="5 6" key="1">
    <citation type="journal article" date="2019" name="Environ. Microbiol.">
        <title>Species interactions and distinct microbial communities in high Arctic permafrost affected cryosols are associated with the CH4 and CO2 gas fluxes.</title>
        <authorList>
            <person name="Altshuler I."/>
            <person name="Hamel J."/>
            <person name="Turney S."/>
            <person name="Magnuson E."/>
            <person name="Levesque R."/>
            <person name="Greer C."/>
            <person name="Whyte L.G."/>
        </authorList>
    </citation>
    <scope>NUCLEOTIDE SEQUENCE [LARGE SCALE GENOMIC DNA]</scope>
    <source>
        <strain evidence="5 6">S9.3B</strain>
    </source>
</reference>
<dbReference type="SUPFAM" id="SSF51735">
    <property type="entry name" value="NAD(P)-binding Rossmann-fold domains"/>
    <property type="match status" value="1"/>
</dbReference>
<dbReference type="PANTHER" id="PTHR43103:SF3">
    <property type="entry name" value="ADP-L-GLYCERO-D-MANNO-HEPTOSE-6-EPIMERASE"/>
    <property type="match status" value="1"/>
</dbReference>
<feature type="chain" id="PRO_5021366360" evidence="3">
    <location>
        <begin position="22"/>
        <end position="301"/>
    </location>
</feature>
<evidence type="ECO:0000313" key="6">
    <source>
        <dbReference type="Proteomes" id="UP000317078"/>
    </source>
</evidence>
<name>A0A502FHJ1_9PROT</name>
<keyword evidence="2" id="KW-0119">Carbohydrate metabolism</keyword>
<dbReference type="RefSeq" id="WP_140885954.1">
    <property type="nucleotide sequence ID" value="NZ_RCZP01000031.1"/>
</dbReference>
<sequence>MRALVTGAAGFLGAHIAAALAADPRVEAVTGLDRVAPADAAGTRFIAADIGAIERVAPAADLVVHAAALTSQASEADPAAACRINQEGTRAVLRWAAAQPAPPRILLLSSIAVLGAGEAVAREDAAPAPRSVYGATKLAAERLLQDAARQDGADAVVLRLPVTLVRTAARTAPPGAGFLSDLIDAALRGRPFAAPLPPAHAIPVASLRAVTGLVLRAALGTVPARLLHVPSLAGSAAAALEVLAGMGIDGRGITCRPDHRVARLVEGWPARLGTLHPAFSEDLADEGLEPIIRAHAARLSA</sequence>
<protein>
    <submittedName>
        <fullName evidence="5">NAD-dependent epimerase/dehydratase family protein</fullName>
    </submittedName>
</protein>
<dbReference type="Pfam" id="PF01370">
    <property type="entry name" value="Epimerase"/>
    <property type="match status" value="1"/>
</dbReference>
<evidence type="ECO:0000256" key="1">
    <source>
        <dbReference type="ARBA" id="ARBA00022857"/>
    </source>
</evidence>
<dbReference type="AlphaFoldDB" id="A0A502FHJ1"/>
<dbReference type="EMBL" id="RCZP01000031">
    <property type="protein sequence ID" value="TPG48937.1"/>
    <property type="molecule type" value="Genomic_DNA"/>
</dbReference>
<evidence type="ECO:0000256" key="3">
    <source>
        <dbReference type="SAM" id="SignalP"/>
    </source>
</evidence>
<accession>A0A502FHJ1</accession>
<gene>
    <name evidence="5" type="ORF">EAH89_22385</name>
</gene>
<keyword evidence="1" id="KW-0521">NADP</keyword>
<organism evidence="5 6">
    <name type="scientific">Muricoccus nepalensis</name>
    <dbReference type="NCBI Taxonomy" id="1854500"/>
    <lineage>
        <taxon>Bacteria</taxon>
        <taxon>Pseudomonadati</taxon>
        <taxon>Pseudomonadota</taxon>
        <taxon>Alphaproteobacteria</taxon>
        <taxon>Acetobacterales</taxon>
        <taxon>Roseomonadaceae</taxon>
        <taxon>Muricoccus</taxon>
    </lineage>
</organism>
<dbReference type="InterPro" id="IPR020904">
    <property type="entry name" value="Sc_DH/Rdtase_CS"/>
</dbReference>